<feature type="chain" id="PRO_5037688186" evidence="2">
    <location>
        <begin position="23"/>
        <end position="215"/>
    </location>
</feature>
<proteinExistence type="predicted"/>
<organism evidence="3 4">
    <name type="scientific">Plectus sambesii</name>
    <dbReference type="NCBI Taxonomy" id="2011161"/>
    <lineage>
        <taxon>Eukaryota</taxon>
        <taxon>Metazoa</taxon>
        <taxon>Ecdysozoa</taxon>
        <taxon>Nematoda</taxon>
        <taxon>Chromadorea</taxon>
        <taxon>Plectida</taxon>
        <taxon>Plectina</taxon>
        <taxon>Plectoidea</taxon>
        <taxon>Plectidae</taxon>
        <taxon>Plectus</taxon>
    </lineage>
</organism>
<protein>
    <submittedName>
        <fullName evidence="4">Uncharacterized protein</fullName>
    </submittedName>
</protein>
<accession>A0A914VGM4</accession>
<feature type="signal peptide" evidence="2">
    <location>
        <begin position="1"/>
        <end position="22"/>
    </location>
</feature>
<keyword evidence="1" id="KW-1133">Transmembrane helix</keyword>
<keyword evidence="1" id="KW-0812">Transmembrane</keyword>
<keyword evidence="3" id="KW-1185">Reference proteome</keyword>
<sequence length="215" mass="23913">MNIILLEFGLCLAASMVAVGRTKPVDVGQQPTNVSSNTTEQRDFLGWHCNDDTVRQVVTDALTLHGSDIDLTQQYIQTNLNSLFQQTGGVCLLNMTVLSANLFFATFLLCFGLSLCGKISFNNQADRMLVWNCADDTLKSMTETVMQRYTDVDEITEFMTDYLRTYRGGGWAVLSVNYVRTVADMSPDQYAGSDVNVCYVSVPEQQLITILAKIN</sequence>
<evidence type="ECO:0000256" key="2">
    <source>
        <dbReference type="SAM" id="SignalP"/>
    </source>
</evidence>
<evidence type="ECO:0000313" key="3">
    <source>
        <dbReference type="Proteomes" id="UP000887566"/>
    </source>
</evidence>
<dbReference type="Proteomes" id="UP000887566">
    <property type="component" value="Unplaced"/>
</dbReference>
<evidence type="ECO:0000313" key="4">
    <source>
        <dbReference type="WBParaSite" id="PSAMB.scaffold1962size26411.g15833.t1"/>
    </source>
</evidence>
<keyword evidence="2" id="KW-0732">Signal</keyword>
<name>A0A914VGM4_9BILA</name>
<reference evidence="4" key="1">
    <citation type="submission" date="2022-11" db="UniProtKB">
        <authorList>
            <consortium name="WormBaseParasite"/>
        </authorList>
    </citation>
    <scope>IDENTIFICATION</scope>
</reference>
<keyword evidence="1" id="KW-0472">Membrane</keyword>
<feature type="transmembrane region" description="Helical" evidence="1">
    <location>
        <begin position="102"/>
        <end position="121"/>
    </location>
</feature>
<dbReference type="AlphaFoldDB" id="A0A914VGM4"/>
<evidence type="ECO:0000256" key="1">
    <source>
        <dbReference type="SAM" id="Phobius"/>
    </source>
</evidence>
<dbReference type="WBParaSite" id="PSAMB.scaffold1962size26411.g15833.t1">
    <property type="protein sequence ID" value="PSAMB.scaffold1962size26411.g15833.t1"/>
    <property type="gene ID" value="PSAMB.scaffold1962size26411.g15833"/>
</dbReference>